<dbReference type="PANTHER" id="PTHR43591:SF24">
    <property type="entry name" value="2-METHOXY-6-POLYPRENYL-1,4-BENZOQUINOL METHYLASE, MITOCHONDRIAL"/>
    <property type="match status" value="1"/>
</dbReference>
<sequence length="392" mass="43103">MASTPEPAGASAPEAVLEAPTAPAVIDAAPSTQAAAADDTTHAPPPAAISPAATAATPAPPTTPIVTDPDIQAANDEDDFDDDEFDPQEVDNLSVGASTSINSSVYEHHYENGRRYHAYKNARYPIPNDDIEQNREDMKHALMLELTDGKLLFSPIGEYPQKIIDIGTGTGIWAIDVADQYPSAEVLGIDFTPIQPVWVPPNLRFIVDDIEQEWLNGSNFDLIHARQLFPVVKNPAKILDEAYKNLKPGGWIEVQELGGTAYSDDNSLPDDYSISKFLDLCTEALSKFGSDFRAGNKMEAPLRAAGFVNVTVRKLKVPIGTWPRDKRLRLIGLYFRTIMEAMLPAFGAKPFLALGMSPVEIEVFLAQARKDLKDNKFHAYFEYLFWTAQKPE</sequence>
<dbReference type="AlphaFoldDB" id="A0AAE0K100"/>
<evidence type="ECO:0000313" key="3">
    <source>
        <dbReference type="EMBL" id="KAK3367555.1"/>
    </source>
</evidence>
<keyword evidence="3" id="KW-0808">Transferase</keyword>
<evidence type="ECO:0000256" key="1">
    <source>
        <dbReference type="ARBA" id="ARBA00038158"/>
    </source>
</evidence>
<feature type="compositionally biased region" description="Acidic residues" evidence="2">
    <location>
        <begin position="75"/>
        <end position="89"/>
    </location>
</feature>
<dbReference type="SUPFAM" id="SSF53335">
    <property type="entry name" value="S-adenosyl-L-methionine-dependent methyltransferases"/>
    <property type="match status" value="1"/>
</dbReference>
<name>A0AAE0K100_9PEZI</name>
<dbReference type="PANTHER" id="PTHR43591">
    <property type="entry name" value="METHYLTRANSFERASE"/>
    <property type="match status" value="1"/>
</dbReference>
<dbReference type="Proteomes" id="UP001285441">
    <property type="component" value="Unassembled WGS sequence"/>
</dbReference>
<feature type="compositionally biased region" description="Low complexity" evidence="2">
    <location>
        <begin position="27"/>
        <end position="38"/>
    </location>
</feature>
<keyword evidence="3" id="KW-0489">Methyltransferase</keyword>
<dbReference type="Gene3D" id="3.40.50.150">
    <property type="entry name" value="Vaccinia Virus protein VP39"/>
    <property type="match status" value="1"/>
</dbReference>
<dbReference type="EMBL" id="JAULSW010000011">
    <property type="protein sequence ID" value="KAK3367555.1"/>
    <property type="molecule type" value="Genomic_DNA"/>
</dbReference>
<keyword evidence="4" id="KW-1185">Reference proteome</keyword>
<dbReference type="Pfam" id="PF13489">
    <property type="entry name" value="Methyltransf_23"/>
    <property type="match status" value="1"/>
</dbReference>
<organism evidence="3 4">
    <name type="scientific">Podospora didyma</name>
    <dbReference type="NCBI Taxonomy" id="330526"/>
    <lineage>
        <taxon>Eukaryota</taxon>
        <taxon>Fungi</taxon>
        <taxon>Dikarya</taxon>
        <taxon>Ascomycota</taxon>
        <taxon>Pezizomycotina</taxon>
        <taxon>Sordariomycetes</taxon>
        <taxon>Sordariomycetidae</taxon>
        <taxon>Sordariales</taxon>
        <taxon>Podosporaceae</taxon>
        <taxon>Podospora</taxon>
    </lineage>
</organism>
<comment type="similarity">
    <text evidence="1">Belongs to the methyltransferase superfamily. LaeA methyltransferase family.</text>
</comment>
<proteinExistence type="inferred from homology"/>
<feature type="region of interest" description="Disordered" evidence="2">
    <location>
        <begin position="1"/>
        <end position="93"/>
    </location>
</feature>
<accession>A0AAE0K100</accession>
<dbReference type="GO" id="GO:0032259">
    <property type="term" value="P:methylation"/>
    <property type="evidence" value="ECO:0007669"/>
    <property type="project" value="UniProtKB-KW"/>
</dbReference>
<reference evidence="3" key="1">
    <citation type="journal article" date="2023" name="Mol. Phylogenet. Evol.">
        <title>Genome-scale phylogeny and comparative genomics of the fungal order Sordariales.</title>
        <authorList>
            <person name="Hensen N."/>
            <person name="Bonometti L."/>
            <person name="Westerberg I."/>
            <person name="Brannstrom I.O."/>
            <person name="Guillou S."/>
            <person name="Cros-Aarteil S."/>
            <person name="Calhoun S."/>
            <person name="Haridas S."/>
            <person name="Kuo A."/>
            <person name="Mondo S."/>
            <person name="Pangilinan J."/>
            <person name="Riley R."/>
            <person name="LaButti K."/>
            <person name="Andreopoulos B."/>
            <person name="Lipzen A."/>
            <person name="Chen C."/>
            <person name="Yan M."/>
            <person name="Daum C."/>
            <person name="Ng V."/>
            <person name="Clum A."/>
            <person name="Steindorff A."/>
            <person name="Ohm R.A."/>
            <person name="Martin F."/>
            <person name="Silar P."/>
            <person name="Natvig D.O."/>
            <person name="Lalanne C."/>
            <person name="Gautier V."/>
            <person name="Ament-Velasquez S.L."/>
            <person name="Kruys A."/>
            <person name="Hutchinson M.I."/>
            <person name="Powell A.J."/>
            <person name="Barry K."/>
            <person name="Miller A.N."/>
            <person name="Grigoriev I.V."/>
            <person name="Debuchy R."/>
            <person name="Gladieux P."/>
            <person name="Hiltunen Thoren M."/>
            <person name="Johannesson H."/>
        </authorList>
    </citation>
    <scope>NUCLEOTIDE SEQUENCE</scope>
    <source>
        <strain evidence="3">CBS 232.78</strain>
    </source>
</reference>
<gene>
    <name evidence="3" type="ORF">B0H63DRAFT_405315</name>
</gene>
<dbReference type="InterPro" id="IPR029063">
    <property type="entry name" value="SAM-dependent_MTases_sf"/>
</dbReference>
<evidence type="ECO:0000256" key="2">
    <source>
        <dbReference type="SAM" id="MobiDB-lite"/>
    </source>
</evidence>
<evidence type="ECO:0000313" key="4">
    <source>
        <dbReference type="Proteomes" id="UP001285441"/>
    </source>
</evidence>
<comment type="caution">
    <text evidence="3">The sequence shown here is derived from an EMBL/GenBank/DDBJ whole genome shotgun (WGS) entry which is preliminary data.</text>
</comment>
<dbReference type="CDD" id="cd02440">
    <property type="entry name" value="AdoMet_MTases"/>
    <property type="match status" value="1"/>
</dbReference>
<protein>
    <submittedName>
        <fullName evidence="3">Methyltransferase</fullName>
    </submittedName>
</protein>
<reference evidence="3" key="2">
    <citation type="submission" date="2023-06" db="EMBL/GenBank/DDBJ databases">
        <authorList>
            <consortium name="Lawrence Berkeley National Laboratory"/>
            <person name="Haridas S."/>
            <person name="Hensen N."/>
            <person name="Bonometti L."/>
            <person name="Westerberg I."/>
            <person name="Brannstrom I.O."/>
            <person name="Guillou S."/>
            <person name="Cros-Aarteil S."/>
            <person name="Calhoun S."/>
            <person name="Kuo A."/>
            <person name="Mondo S."/>
            <person name="Pangilinan J."/>
            <person name="Riley R."/>
            <person name="LaButti K."/>
            <person name="Andreopoulos B."/>
            <person name="Lipzen A."/>
            <person name="Chen C."/>
            <person name="Yanf M."/>
            <person name="Daum C."/>
            <person name="Ng V."/>
            <person name="Clum A."/>
            <person name="Steindorff A."/>
            <person name="Ohm R."/>
            <person name="Martin F."/>
            <person name="Silar P."/>
            <person name="Natvig D."/>
            <person name="Lalanne C."/>
            <person name="Gautier V."/>
            <person name="Ament-velasquez S.L."/>
            <person name="Kruys A."/>
            <person name="Hutchinson M.I."/>
            <person name="Powell A.J."/>
            <person name="Barry K."/>
            <person name="Miller A.N."/>
            <person name="Grigoriev I.V."/>
            <person name="Debuchy R."/>
            <person name="Gladieux P."/>
            <person name="Thoren M.H."/>
            <person name="Johannesson H."/>
        </authorList>
    </citation>
    <scope>NUCLEOTIDE SEQUENCE</scope>
    <source>
        <strain evidence="3">CBS 232.78</strain>
    </source>
</reference>
<dbReference type="GO" id="GO:0008168">
    <property type="term" value="F:methyltransferase activity"/>
    <property type="evidence" value="ECO:0007669"/>
    <property type="project" value="UniProtKB-KW"/>
</dbReference>